<evidence type="ECO:0000313" key="2">
    <source>
        <dbReference type="Proteomes" id="UP000198862"/>
    </source>
</evidence>
<dbReference type="SUPFAM" id="SSF69279">
    <property type="entry name" value="Phage tail proteins"/>
    <property type="match status" value="2"/>
</dbReference>
<dbReference type="RefSeq" id="WP_281247166.1">
    <property type="nucleotide sequence ID" value="NZ_FOLO01000025.1"/>
</dbReference>
<protein>
    <submittedName>
        <fullName evidence="1">Uncharacterized conserved protein, implicated in type VI secretion and phage assembly</fullName>
    </submittedName>
</protein>
<gene>
    <name evidence="1" type="ORF">SAMN02745724_03024</name>
</gene>
<feature type="non-terminal residue" evidence="1">
    <location>
        <position position="694"/>
    </location>
</feature>
<dbReference type="InterPro" id="IPR037026">
    <property type="entry name" value="Vgr_OB-fold_dom_sf"/>
</dbReference>
<dbReference type="SUPFAM" id="SSF69255">
    <property type="entry name" value="gp5 N-terminal domain-like"/>
    <property type="match status" value="1"/>
</dbReference>
<dbReference type="EMBL" id="FOLO01000025">
    <property type="protein sequence ID" value="SFC95533.1"/>
    <property type="molecule type" value="Genomic_DNA"/>
</dbReference>
<keyword evidence="2" id="KW-1185">Reference proteome</keyword>
<sequence>MSKNIINITYNNLTFKVIKLVGNEYLSNHFEFNVTIETESENLIKSGLAQTVKIQFISVDGHTREHTSCLFSIQNLGCFSDRYRYILTLKPRIEILNQQQHSRILIDTNVKQIINNLMVEAGYNKDQIEWRVSQSFDNIPQFIQAQENNFQLLQRLLHQFGLFYWSEPKNNTEIVVFTDNNLHSPYLERGLVEVINADGMNREYVNQFVGFNAINVTHNVVFGSADSHVHSHPPHANKQKCEQQFFEPCANNTAQQNNFSQIQSQANLQNEKVIILTGNIPDVFAGCSISLDDTTHASGSGDYLCIAVKHHLIQVNDESTHNGNNEYHCIATFIPRGTPFKVVAPEQFDKPMVFPATVESLSGSAQLNDQGEYNVRLAFDTTARPQTSASSPLKKLALYACANQNQATGWHFPLIKDAKVLIGCINNDPSNAFILGFALNDNQTSVVDENNPYHNRLLTLAGNELLLDDSPRKAKVVLHTLGQAHYIELNASQGDQFVKWISNYGAINFYSGKNLSIGNTEPMDISFILKNNMFIDINKKYNVTTNNQSIQYQSAGSIDAKGNTIQLNSEQEASLLSGRTLKATAQSEIKINSDNANININVPAGSTFIQADNNINIKGDGSGDIIIHNKGAQIKLSASGDVDIIATDVLTLNGAMTTFDGPVSYDITSPESASEPSVLNQTTIARSPNLDVSS</sequence>
<proteinExistence type="predicted"/>
<organism evidence="1 2">
    <name type="scientific">Pseudoalteromonas denitrificans DSM 6059</name>
    <dbReference type="NCBI Taxonomy" id="1123010"/>
    <lineage>
        <taxon>Bacteria</taxon>
        <taxon>Pseudomonadati</taxon>
        <taxon>Pseudomonadota</taxon>
        <taxon>Gammaproteobacteria</taxon>
        <taxon>Alteromonadales</taxon>
        <taxon>Pseudoalteromonadaceae</taxon>
        <taxon>Pseudoalteromonas</taxon>
    </lineage>
</organism>
<dbReference type="Gene3D" id="2.40.50.230">
    <property type="entry name" value="Gp5 N-terminal domain"/>
    <property type="match status" value="1"/>
</dbReference>
<dbReference type="Gene3D" id="3.55.50.10">
    <property type="entry name" value="Baseplate protein-like domains"/>
    <property type="match status" value="1"/>
</dbReference>
<dbReference type="Proteomes" id="UP000198862">
    <property type="component" value="Unassembled WGS sequence"/>
</dbReference>
<dbReference type="AlphaFoldDB" id="A0A1I1NLC6"/>
<dbReference type="Gene3D" id="4.10.220.110">
    <property type="match status" value="1"/>
</dbReference>
<dbReference type="Pfam" id="PF05954">
    <property type="entry name" value="Phage_GPD"/>
    <property type="match status" value="1"/>
</dbReference>
<accession>A0A1I1NLC6</accession>
<evidence type="ECO:0000313" key="1">
    <source>
        <dbReference type="EMBL" id="SFC95533.1"/>
    </source>
</evidence>
<dbReference type="STRING" id="1123010.SAMN02745724_03024"/>
<reference evidence="1 2" key="1">
    <citation type="submission" date="2016-10" db="EMBL/GenBank/DDBJ databases">
        <authorList>
            <person name="de Groot N.N."/>
        </authorList>
    </citation>
    <scope>NUCLEOTIDE SEQUENCE [LARGE SCALE GENOMIC DNA]</scope>
    <source>
        <strain evidence="1 2">DSM 6059</strain>
    </source>
</reference>
<name>A0A1I1NLC6_9GAMM</name>
<dbReference type="Gene3D" id="2.30.110.50">
    <property type="match status" value="1"/>
</dbReference>